<keyword evidence="2" id="KW-1185">Reference proteome</keyword>
<accession>A0A0V1N3P2</accession>
<protein>
    <submittedName>
        <fullName evidence="1">Uncharacterized protein</fullName>
    </submittedName>
</protein>
<reference evidence="1 2" key="1">
    <citation type="submission" date="2015-01" db="EMBL/GenBank/DDBJ databases">
        <title>Evolution of Trichinella species and genotypes.</title>
        <authorList>
            <person name="Korhonen P.K."/>
            <person name="Edoardo P."/>
            <person name="Giuseppe L.R."/>
            <person name="Gasser R.B."/>
        </authorList>
    </citation>
    <scope>NUCLEOTIDE SEQUENCE [LARGE SCALE GENOMIC DNA]</scope>
    <source>
        <strain evidence="1">ISS1980</strain>
    </source>
</reference>
<dbReference type="AlphaFoldDB" id="A0A0V1N3P2"/>
<evidence type="ECO:0000313" key="2">
    <source>
        <dbReference type="Proteomes" id="UP000054843"/>
    </source>
</evidence>
<organism evidence="1 2">
    <name type="scientific">Trichinella papuae</name>
    <dbReference type="NCBI Taxonomy" id="268474"/>
    <lineage>
        <taxon>Eukaryota</taxon>
        <taxon>Metazoa</taxon>
        <taxon>Ecdysozoa</taxon>
        <taxon>Nematoda</taxon>
        <taxon>Enoplea</taxon>
        <taxon>Dorylaimia</taxon>
        <taxon>Trichinellida</taxon>
        <taxon>Trichinellidae</taxon>
        <taxon>Trichinella</taxon>
    </lineage>
</organism>
<proteinExistence type="predicted"/>
<dbReference type="Proteomes" id="UP000054843">
    <property type="component" value="Unassembled WGS sequence"/>
</dbReference>
<dbReference type="EMBL" id="JYDO01000011">
    <property type="protein sequence ID" value="KRZ78605.1"/>
    <property type="molecule type" value="Genomic_DNA"/>
</dbReference>
<evidence type="ECO:0000313" key="1">
    <source>
        <dbReference type="EMBL" id="KRZ78605.1"/>
    </source>
</evidence>
<name>A0A0V1N3P2_9BILA</name>
<sequence length="67" mass="7818">MDKLFRLTKKNNKAIIYNNVIITTLALAVQKSFALRWLGRLREWLKSVRVRTRLGNSLLGTTLENEM</sequence>
<gene>
    <name evidence="1" type="ORF">T10_4846</name>
</gene>
<comment type="caution">
    <text evidence="1">The sequence shown here is derived from an EMBL/GenBank/DDBJ whole genome shotgun (WGS) entry which is preliminary data.</text>
</comment>